<proteinExistence type="predicted"/>
<gene>
    <name evidence="2" type="ORF">Pcinc_012891</name>
</gene>
<feature type="compositionally biased region" description="Acidic residues" evidence="1">
    <location>
        <begin position="102"/>
        <end position="128"/>
    </location>
</feature>
<organism evidence="2 3">
    <name type="scientific">Petrolisthes cinctipes</name>
    <name type="common">Flat porcelain crab</name>
    <dbReference type="NCBI Taxonomy" id="88211"/>
    <lineage>
        <taxon>Eukaryota</taxon>
        <taxon>Metazoa</taxon>
        <taxon>Ecdysozoa</taxon>
        <taxon>Arthropoda</taxon>
        <taxon>Crustacea</taxon>
        <taxon>Multicrustacea</taxon>
        <taxon>Malacostraca</taxon>
        <taxon>Eumalacostraca</taxon>
        <taxon>Eucarida</taxon>
        <taxon>Decapoda</taxon>
        <taxon>Pleocyemata</taxon>
        <taxon>Anomura</taxon>
        <taxon>Galatheoidea</taxon>
        <taxon>Porcellanidae</taxon>
        <taxon>Petrolisthes</taxon>
    </lineage>
</organism>
<name>A0AAE1KSU6_PETCI</name>
<accession>A0AAE1KSU6</accession>
<sequence length="135" mass="16157">MRNFSRQFLRNVQNTTCIQTLQPLYLTWNKQLYNPSQQFLEQKLSFVVVCTVPSDTVIREENTRAIGLATVYKKNKEMKLFCEVEEEVEEVEVEEVEEEVEEVEVEKVEEVEEEEEEVEEENEEEEKLEEEKEKT</sequence>
<dbReference type="AlphaFoldDB" id="A0AAE1KSU6"/>
<feature type="region of interest" description="Disordered" evidence="1">
    <location>
        <begin position="102"/>
        <end position="135"/>
    </location>
</feature>
<dbReference type="EMBL" id="JAWQEG010001061">
    <property type="protein sequence ID" value="KAK3882743.1"/>
    <property type="molecule type" value="Genomic_DNA"/>
</dbReference>
<comment type="caution">
    <text evidence="2">The sequence shown here is derived from an EMBL/GenBank/DDBJ whole genome shotgun (WGS) entry which is preliminary data.</text>
</comment>
<evidence type="ECO:0000313" key="2">
    <source>
        <dbReference type="EMBL" id="KAK3882743.1"/>
    </source>
</evidence>
<dbReference type="Proteomes" id="UP001286313">
    <property type="component" value="Unassembled WGS sequence"/>
</dbReference>
<keyword evidence="3" id="KW-1185">Reference proteome</keyword>
<reference evidence="2" key="1">
    <citation type="submission" date="2023-10" db="EMBL/GenBank/DDBJ databases">
        <title>Genome assemblies of two species of porcelain crab, Petrolisthes cinctipes and Petrolisthes manimaculis (Anomura: Porcellanidae).</title>
        <authorList>
            <person name="Angst P."/>
        </authorList>
    </citation>
    <scope>NUCLEOTIDE SEQUENCE</scope>
    <source>
        <strain evidence="2">PB745_01</strain>
        <tissue evidence="2">Gill</tissue>
    </source>
</reference>
<evidence type="ECO:0000313" key="3">
    <source>
        <dbReference type="Proteomes" id="UP001286313"/>
    </source>
</evidence>
<protein>
    <submittedName>
        <fullName evidence="2">Uncharacterized protein</fullName>
    </submittedName>
</protein>
<evidence type="ECO:0000256" key="1">
    <source>
        <dbReference type="SAM" id="MobiDB-lite"/>
    </source>
</evidence>